<accession>A0A0P0RMY1</accession>
<dbReference type="GO" id="GO:0016491">
    <property type="term" value="F:oxidoreductase activity"/>
    <property type="evidence" value="ECO:0007669"/>
    <property type="project" value="UniProtKB-KW"/>
</dbReference>
<sequence>MSDNMTTLQAPIRSGFGPASTAAEVIAGIDLSGKHIVVTGGYSGIGVETVRAFRSAGATVFVPARDIVKAKDALRDIPGVILDEMDLLDPASIDKYAERVLSQTDALHILVNNAGIMAPPLARDSRGYESQFAANHLGHFQLTCRLWPALRRAHGARVIALSSYGHRRAGIDFHDPNFEAREYDPWIAYGQSKTANALFAVALDSIGQRQGVRAFSVHPGGIVTDLIRHMSQAQIDASEIIDKAGRPIIDPRNNKKTPQQGAATTVWCATNARLDGMGGVYCADCEISPVLSSDDSTELVGVRPRATDPVAAGRLWQLSEQLTGTRID</sequence>
<dbReference type="SUPFAM" id="SSF51735">
    <property type="entry name" value="NAD(P)-binding Rossmann-fold domains"/>
    <property type="match status" value="1"/>
</dbReference>
<protein>
    <recommendedName>
        <fullName evidence="3">Probable oxidoreductase</fullName>
    </recommendedName>
</protein>
<geneLocation type="plasmid" evidence="5"/>
<keyword evidence="4" id="KW-0614">Plasmid</keyword>
<keyword evidence="2" id="KW-0560">Oxidoreductase</keyword>
<dbReference type="InterPro" id="IPR036291">
    <property type="entry name" value="NAD(P)-bd_dom_sf"/>
</dbReference>
<dbReference type="InterPro" id="IPR002347">
    <property type="entry name" value="SDR_fam"/>
</dbReference>
<dbReference type="FunFam" id="3.40.50.720:FF:000594">
    <property type="entry name" value="Short-chain oxidoreductase"/>
    <property type="match status" value="1"/>
</dbReference>
<dbReference type="PANTHER" id="PTHR24320:SF272">
    <property type="entry name" value="NAD(P)-BINDING ROSSMANN-FOLD SUPERFAMILY PROTEIN"/>
    <property type="match status" value="1"/>
</dbReference>
<dbReference type="Proteomes" id="UP000019146">
    <property type="component" value="Plasmid unnamed"/>
</dbReference>
<dbReference type="AlphaFoldDB" id="A0A0P0RMY1"/>
<dbReference type="KEGG" id="bcai:K788_0001340"/>
<evidence type="ECO:0000256" key="1">
    <source>
        <dbReference type="ARBA" id="ARBA00006484"/>
    </source>
</evidence>
<organism evidence="4 5">
    <name type="scientific">Paraburkholderia caribensis MBA4</name>
    <dbReference type="NCBI Taxonomy" id="1323664"/>
    <lineage>
        <taxon>Bacteria</taxon>
        <taxon>Pseudomonadati</taxon>
        <taxon>Pseudomonadota</taxon>
        <taxon>Betaproteobacteria</taxon>
        <taxon>Burkholderiales</taxon>
        <taxon>Burkholderiaceae</taxon>
        <taxon>Paraburkholderia</taxon>
    </lineage>
</organism>
<gene>
    <name evidence="4" type="ORF">K788_0001340</name>
</gene>
<evidence type="ECO:0000256" key="2">
    <source>
        <dbReference type="ARBA" id="ARBA00023002"/>
    </source>
</evidence>
<dbReference type="EMBL" id="CP012748">
    <property type="protein sequence ID" value="ALL70319.1"/>
    <property type="molecule type" value="Genomic_DNA"/>
</dbReference>
<evidence type="ECO:0000313" key="5">
    <source>
        <dbReference type="Proteomes" id="UP000019146"/>
    </source>
</evidence>
<evidence type="ECO:0000313" key="4">
    <source>
        <dbReference type="EMBL" id="ALL70319.1"/>
    </source>
</evidence>
<proteinExistence type="inferred from homology"/>
<dbReference type="Gene3D" id="3.40.50.720">
    <property type="entry name" value="NAD(P)-binding Rossmann-like Domain"/>
    <property type="match status" value="1"/>
</dbReference>
<reference evidence="4 5" key="1">
    <citation type="journal article" date="2014" name="Genome Announc.">
        <title>Draft Genome Sequence of the Haloacid-Degrading Burkholderia caribensis Strain MBA4.</title>
        <authorList>
            <person name="Pan Y."/>
            <person name="Kong K.F."/>
            <person name="Tsang J.S."/>
        </authorList>
    </citation>
    <scope>NUCLEOTIDE SEQUENCE [LARGE SCALE GENOMIC DNA]</scope>
    <source>
        <strain evidence="4 5">MBA4</strain>
        <plasmid evidence="5">Plasmid</plasmid>
    </source>
</reference>
<dbReference type="PANTHER" id="PTHR24320">
    <property type="entry name" value="RETINOL DEHYDROGENASE"/>
    <property type="match status" value="1"/>
</dbReference>
<dbReference type="PRINTS" id="PR00081">
    <property type="entry name" value="GDHRDH"/>
</dbReference>
<dbReference type="NCBIfam" id="NF004845">
    <property type="entry name" value="PRK06196.1"/>
    <property type="match status" value="1"/>
</dbReference>
<comment type="similarity">
    <text evidence="1">Belongs to the short-chain dehydrogenases/reductases (SDR) family.</text>
</comment>
<dbReference type="Pfam" id="PF00106">
    <property type="entry name" value="adh_short"/>
    <property type="match status" value="1"/>
</dbReference>
<name>A0A0P0RMY1_9BURK</name>
<evidence type="ECO:0000256" key="3">
    <source>
        <dbReference type="ARBA" id="ARBA00071493"/>
    </source>
</evidence>